<evidence type="ECO:0000313" key="2">
    <source>
        <dbReference type="Proteomes" id="UP001066276"/>
    </source>
</evidence>
<organism evidence="1 2">
    <name type="scientific">Pleurodeles waltl</name>
    <name type="common">Iberian ribbed newt</name>
    <dbReference type="NCBI Taxonomy" id="8319"/>
    <lineage>
        <taxon>Eukaryota</taxon>
        <taxon>Metazoa</taxon>
        <taxon>Chordata</taxon>
        <taxon>Craniata</taxon>
        <taxon>Vertebrata</taxon>
        <taxon>Euteleostomi</taxon>
        <taxon>Amphibia</taxon>
        <taxon>Batrachia</taxon>
        <taxon>Caudata</taxon>
        <taxon>Salamandroidea</taxon>
        <taxon>Salamandridae</taxon>
        <taxon>Pleurodelinae</taxon>
        <taxon>Pleurodeles</taxon>
    </lineage>
</organism>
<accession>A0AAV7QKS2</accession>
<dbReference type="EMBL" id="JANPWB010000010">
    <property type="protein sequence ID" value="KAJ1139654.1"/>
    <property type="molecule type" value="Genomic_DNA"/>
</dbReference>
<protein>
    <submittedName>
        <fullName evidence="1">Uncharacterized protein</fullName>
    </submittedName>
</protein>
<reference evidence="1" key="1">
    <citation type="journal article" date="2022" name="bioRxiv">
        <title>Sequencing and chromosome-scale assembly of the giantPleurodeles waltlgenome.</title>
        <authorList>
            <person name="Brown T."/>
            <person name="Elewa A."/>
            <person name="Iarovenko S."/>
            <person name="Subramanian E."/>
            <person name="Araus A.J."/>
            <person name="Petzold A."/>
            <person name="Susuki M."/>
            <person name="Suzuki K.-i.T."/>
            <person name="Hayashi T."/>
            <person name="Toyoda A."/>
            <person name="Oliveira C."/>
            <person name="Osipova E."/>
            <person name="Leigh N.D."/>
            <person name="Simon A."/>
            <person name="Yun M.H."/>
        </authorList>
    </citation>
    <scope>NUCLEOTIDE SEQUENCE</scope>
    <source>
        <strain evidence="1">20211129_DDA</strain>
        <tissue evidence="1">Liver</tissue>
    </source>
</reference>
<comment type="caution">
    <text evidence="1">The sequence shown here is derived from an EMBL/GenBank/DDBJ whole genome shotgun (WGS) entry which is preliminary data.</text>
</comment>
<name>A0AAV7QKS2_PLEWA</name>
<evidence type="ECO:0000313" key="1">
    <source>
        <dbReference type="EMBL" id="KAJ1139654.1"/>
    </source>
</evidence>
<gene>
    <name evidence="1" type="ORF">NDU88_006021</name>
</gene>
<sequence>MQSWGLGQMITGTVYLASDEFSLPEVVDHKVESAFKKGYQDSHVALKAAYHKSCLCFSSDVESFSVALALFG</sequence>
<dbReference type="AlphaFoldDB" id="A0AAV7QKS2"/>
<dbReference type="Proteomes" id="UP001066276">
    <property type="component" value="Chromosome 6"/>
</dbReference>
<proteinExistence type="predicted"/>
<keyword evidence="2" id="KW-1185">Reference proteome</keyword>